<dbReference type="STRING" id="1529.SAMN04487885_10518"/>
<dbReference type="EMBL" id="FOOE01000005">
    <property type="protein sequence ID" value="SFF63901.1"/>
    <property type="molecule type" value="Genomic_DNA"/>
</dbReference>
<protein>
    <submittedName>
        <fullName evidence="1">Uncharacterized protein</fullName>
    </submittedName>
</protein>
<evidence type="ECO:0000313" key="1">
    <source>
        <dbReference type="EMBL" id="SFF63901.1"/>
    </source>
</evidence>
<keyword evidence="2" id="KW-1185">Reference proteome</keyword>
<accession>A0A1I2KFL0</accession>
<name>A0A1I2KFL0_9CLOT</name>
<dbReference type="RefSeq" id="WP_155850328.1">
    <property type="nucleotide sequence ID" value="NZ_CABMJC010000003.1"/>
</dbReference>
<sequence>MKGVKCLECKYLGETTDKFIPTCKAFTKGIPDEIFFEKVTHDKPYPGDNGIQFEEK</sequence>
<reference evidence="1 2" key="1">
    <citation type="submission" date="2016-10" db="EMBL/GenBank/DDBJ databases">
        <authorList>
            <person name="de Groot N.N."/>
        </authorList>
    </citation>
    <scope>NUCLEOTIDE SEQUENCE [LARGE SCALE GENOMIC DNA]</scope>
    <source>
        <strain evidence="1 2">NLAE-zl-G419</strain>
    </source>
</reference>
<dbReference type="Proteomes" id="UP000182135">
    <property type="component" value="Unassembled WGS sequence"/>
</dbReference>
<proteinExistence type="predicted"/>
<dbReference type="AlphaFoldDB" id="A0A1I2KFL0"/>
<dbReference type="GeneID" id="90544067"/>
<gene>
    <name evidence="1" type="ORF">SAMN04487885_10518</name>
</gene>
<evidence type="ECO:0000313" key="2">
    <source>
        <dbReference type="Proteomes" id="UP000182135"/>
    </source>
</evidence>
<organism evidence="1 2">
    <name type="scientific">Clostridium cadaveris</name>
    <dbReference type="NCBI Taxonomy" id="1529"/>
    <lineage>
        <taxon>Bacteria</taxon>
        <taxon>Bacillati</taxon>
        <taxon>Bacillota</taxon>
        <taxon>Clostridia</taxon>
        <taxon>Eubacteriales</taxon>
        <taxon>Clostridiaceae</taxon>
        <taxon>Clostridium</taxon>
    </lineage>
</organism>